<reference evidence="5 6" key="1">
    <citation type="submission" date="2024-06" db="EMBL/GenBank/DDBJ databases">
        <title>Halorubrum miltondacostae sp. nov., a potential PHA producer isolated from an inland solar saltern in Rio Maior, Portugal.</title>
        <authorList>
            <person name="Albuquerque L."/>
            <person name="Viver T."/>
            <person name="Barroso C."/>
            <person name="Claudino R."/>
            <person name="Galvan M."/>
            <person name="Simoes G."/>
            <person name="Lobo Da Cunha A."/>
            <person name="Egas C."/>
        </authorList>
    </citation>
    <scope>NUCLEOTIDE SEQUENCE [LARGE SCALE GENOMIC DNA]</scope>
    <source>
        <strain evidence="5 6">RMP-11</strain>
    </source>
</reference>
<comment type="catalytic activity">
    <reaction evidence="2 3">
        <text>GTP + 3 H2O = 2-amino-5-formylamino-6-(5-phospho-D-ribosylamino)pyrimidin-4(3H)-one + 2 phosphate + 2 H(+)</text>
        <dbReference type="Rhea" id="RHEA:22468"/>
        <dbReference type="ChEBI" id="CHEBI:15377"/>
        <dbReference type="ChEBI" id="CHEBI:15378"/>
        <dbReference type="ChEBI" id="CHEBI:37565"/>
        <dbReference type="ChEBI" id="CHEBI:43474"/>
        <dbReference type="ChEBI" id="CHEBI:57258"/>
        <dbReference type="EC" id="3.5.4.29"/>
    </reaction>
</comment>
<dbReference type="AlphaFoldDB" id="A0ABD5LYM7"/>
<dbReference type="RefSeq" id="WP_371160759.1">
    <property type="nucleotide sequence ID" value="NZ_JBEDNX010000001.1"/>
</dbReference>
<dbReference type="Gene3D" id="3.30.70.270">
    <property type="match status" value="1"/>
</dbReference>
<accession>A0ABD5LYM7</accession>
<comment type="similarity">
    <text evidence="2 3">Belongs to the archaeal-type GTP cyclohydrolase family.</text>
</comment>
<evidence type="ECO:0000256" key="4">
    <source>
        <dbReference type="SAM" id="MobiDB-lite"/>
    </source>
</evidence>
<evidence type="ECO:0000256" key="1">
    <source>
        <dbReference type="ARBA" id="ARBA00022801"/>
    </source>
</evidence>
<dbReference type="HAMAP" id="MF_00608">
    <property type="entry name" value="GTP_cyclohydro_3"/>
    <property type="match status" value="1"/>
</dbReference>
<proteinExistence type="inferred from homology"/>
<dbReference type="PIRSF" id="PIRSF009265">
    <property type="entry name" value="GTP_cyclohydro_3"/>
    <property type="match status" value="1"/>
</dbReference>
<dbReference type="InterPro" id="IPR007839">
    <property type="entry name" value="GTP_CycHdrlase_3"/>
</dbReference>
<keyword evidence="2" id="KW-0342">GTP-binding</keyword>
<gene>
    <name evidence="2" type="primary">gch3</name>
    <name evidence="5" type="ORF">ABNG04_04360</name>
</gene>
<keyword evidence="2" id="KW-0547">Nucleotide-binding</keyword>
<comment type="function">
    <text evidence="2 3">Catalyzes the formation of 2-amino-5-formylamino-6-ribofuranosylamino-4(3H)-pyrimidinone ribonucleotide monophosphate and inorganic phosphate from GTP. Also has an independent pyrophosphate phosphohydrolase activity.</text>
</comment>
<dbReference type="PANTHER" id="PTHR42202:SF1">
    <property type="entry name" value="GTP CYCLOHYDROLASE III"/>
    <property type="match status" value="1"/>
</dbReference>
<dbReference type="Pfam" id="PF05165">
    <property type="entry name" value="GCH_III"/>
    <property type="match status" value="1"/>
</dbReference>
<keyword evidence="6" id="KW-1185">Reference proteome</keyword>
<dbReference type="EC" id="3.5.4.29" evidence="2 3"/>
<dbReference type="PANTHER" id="PTHR42202">
    <property type="entry name" value="GTP CYCLOHYDROLASE III"/>
    <property type="match status" value="1"/>
</dbReference>
<evidence type="ECO:0000256" key="2">
    <source>
        <dbReference type="HAMAP-Rule" id="MF_00608"/>
    </source>
</evidence>
<dbReference type="Gene3D" id="3.30.70.1230">
    <property type="entry name" value="Nucleotide cyclase"/>
    <property type="match status" value="1"/>
</dbReference>
<protein>
    <recommendedName>
        <fullName evidence="2 3">GTP cyclohydrolase III</fullName>
        <ecNumber evidence="2 3">3.5.4.29</ecNumber>
    </recommendedName>
</protein>
<feature type="region of interest" description="Disordered" evidence="4">
    <location>
        <begin position="100"/>
        <end position="123"/>
    </location>
</feature>
<comment type="caution">
    <text evidence="5">The sequence shown here is derived from an EMBL/GenBank/DDBJ whole genome shotgun (WGS) entry which is preliminary data.</text>
</comment>
<evidence type="ECO:0000256" key="3">
    <source>
        <dbReference type="PIRNR" id="PIRNR009265"/>
    </source>
</evidence>
<sequence length="254" mass="27617">MSVIQLDEYGPWTVEPSPRRETDLQALQARLYADFADFVGRSDGYAFFNRFDNMLGIANGIDVAEYERFQERVRNQYPITVSVGVGEGETPVRAVEVASQQLQDAGSAQDPDRREVLSAGDTSDSAGHVTVGHFDIVDVTESFTDTEHAATAGLTIQQSMIALKQRLLSEHDSIAQFVGGDNMIAVCPQLSEDAFGDVVDHVNEQTGIEFQVGIGSGPTAHSAGDRAKEALEHCRETGTRVHEATTIQQQATDD</sequence>
<dbReference type="NCBIfam" id="NF002587">
    <property type="entry name" value="PRK02240.1"/>
    <property type="match status" value="1"/>
</dbReference>
<dbReference type="InterPro" id="IPR043128">
    <property type="entry name" value="Rev_trsase/Diguanyl_cyclase"/>
</dbReference>
<evidence type="ECO:0000313" key="6">
    <source>
        <dbReference type="Proteomes" id="UP001567572"/>
    </source>
</evidence>
<dbReference type="GO" id="GO:0043740">
    <property type="term" value="F:GTP cyclohydrolase IIa activity"/>
    <property type="evidence" value="ECO:0007669"/>
    <property type="project" value="UniProtKB-UniRule"/>
</dbReference>
<keyword evidence="1 2" id="KW-0378">Hydrolase</keyword>
<organism evidence="5 6">
    <name type="scientific">Halorubrum miltondacostae</name>
    <dbReference type="NCBI Taxonomy" id="3076378"/>
    <lineage>
        <taxon>Archaea</taxon>
        <taxon>Methanobacteriati</taxon>
        <taxon>Methanobacteriota</taxon>
        <taxon>Stenosarchaea group</taxon>
        <taxon>Halobacteria</taxon>
        <taxon>Halobacteriales</taxon>
        <taxon>Haloferacaceae</taxon>
        <taxon>Halorubrum</taxon>
    </lineage>
</organism>
<dbReference type="GO" id="GO:0005525">
    <property type="term" value="F:GTP binding"/>
    <property type="evidence" value="ECO:0007669"/>
    <property type="project" value="UniProtKB-KW"/>
</dbReference>
<evidence type="ECO:0000313" key="5">
    <source>
        <dbReference type="EMBL" id="MEZ3163116.1"/>
    </source>
</evidence>
<dbReference type="Proteomes" id="UP001567572">
    <property type="component" value="Unassembled WGS sequence"/>
</dbReference>
<dbReference type="InterPro" id="IPR029787">
    <property type="entry name" value="Nucleotide_cyclase"/>
</dbReference>
<dbReference type="EMBL" id="JBEDNY010000001">
    <property type="protein sequence ID" value="MEZ3163116.1"/>
    <property type="molecule type" value="Genomic_DNA"/>
</dbReference>
<name>A0ABD5LYM7_9EURY</name>